<evidence type="ECO:0000313" key="12">
    <source>
        <dbReference type="EMBL" id="PIT89810.1"/>
    </source>
</evidence>
<keyword evidence="9" id="KW-0786">Thiamine pyrophosphate</keyword>
<evidence type="ECO:0000256" key="9">
    <source>
        <dbReference type="ARBA" id="ARBA00023052"/>
    </source>
</evidence>
<evidence type="ECO:0000313" key="13">
    <source>
        <dbReference type="Proteomes" id="UP000231464"/>
    </source>
</evidence>
<evidence type="ECO:0000256" key="8">
    <source>
        <dbReference type="ARBA" id="ARBA00023014"/>
    </source>
</evidence>
<comment type="caution">
    <text evidence="12">The sequence shown here is derived from an EMBL/GenBank/DDBJ whole genome shotgun (WGS) entry which is preliminary data.</text>
</comment>
<keyword evidence="6" id="KW-0560">Oxidoreductase</keyword>
<dbReference type="PANTHER" id="PTHR48084">
    <property type="entry name" value="2-OXOGLUTARATE OXIDOREDUCTASE SUBUNIT KORB-RELATED"/>
    <property type="match status" value="1"/>
</dbReference>
<evidence type="ECO:0000256" key="4">
    <source>
        <dbReference type="ARBA" id="ARBA00022723"/>
    </source>
</evidence>
<evidence type="ECO:0000256" key="1">
    <source>
        <dbReference type="ARBA" id="ARBA00001946"/>
    </source>
</evidence>
<dbReference type="InterPro" id="IPR011896">
    <property type="entry name" value="OFOB"/>
</dbReference>
<dbReference type="GO" id="GO:0046872">
    <property type="term" value="F:metal ion binding"/>
    <property type="evidence" value="ECO:0007669"/>
    <property type="project" value="UniProtKB-KW"/>
</dbReference>
<comment type="cofactor">
    <cofactor evidence="2">
        <name>thiamine diphosphate</name>
        <dbReference type="ChEBI" id="CHEBI:58937"/>
    </cofactor>
</comment>
<feature type="domain" description="Thiamine pyrophosphate enzyme TPP-binding" evidence="10">
    <location>
        <begin position="66"/>
        <end position="204"/>
    </location>
</feature>
<dbReference type="GO" id="GO:0045333">
    <property type="term" value="P:cellular respiration"/>
    <property type="evidence" value="ECO:0007669"/>
    <property type="project" value="UniProtKB-ARBA"/>
</dbReference>
<dbReference type="GO" id="GO:0030976">
    <property type="term" value="F:thiamine pyrophosphate binding"/>
    <property type="evidence" value="ECO:0007669"/>
    <property type="project" value="InterPro"/>
</dbReference>
<keyword evidence="7" id="KW-0408">Iron</keyword>
<reference evidence="13" key="1">
    <citation type="submission" date="2017-09" db="EMBL/GenBank/DDBJ databases">
        <title>Depth-based differentiation of microbial function through sediment-hosted aquifers and enrichment of novel symbionts in the deep terrestrial subsurface.</title>
        <authorList>
            <person name="Probst A.J."/>
            <person name="Ladd B."/>
            <person name="Jarett J.K."/>
            <person name="Geller-Mcgrath D.E."/>
            <person name="Sieber C.M.K."/>
            <person name="Emerson J.B."/>
            <person name="Anantharaman K."/>
            <person name="Thomas B.C."/>
            <person name="Malmstrom R."/>
            <person name="Stieglmeier M."/>
            <person name="Klingl A."/>
            <person name="Woyke T."/>
            <person name="Ryan C.M."/>
            <person name="Banfield J.F."/>
        </authorList>
    </citation>
    <scope>NUCLEOTIDE SEQUENCE [LARGE SCALE GENOMIC DNA]</scope>
</reference>
<dbReference type="PANTHER" id="PTHR48084:SF4">
    <property type="entry name" value="2-OXOGLUTARATE OXIDOREDUCTASE SUBUNIT KORB"/>
    <property type="match status" value="1"/>
</dbReference>
<sequence>MTIKNMSSQKFTPQFYTTSYLPTWCPGCGDFGILAAIKNALSELQISPHSIVIVYGIGCAGNMNNNIKCYAFHSLHGRTLPVAVGVKLANKNLKVITVAGDGDYYGEGGNHFLHTARYNADILSIVCNNRLFSLTTGQSSPTSEIGMISKTTPYGEIKQPLNPIALSLAAGATFVARGAAFEIPHLTDLIKQGLEHKGFAHIDVFQQCVTFNKTQTVEWYKEKIYKLEEAGHDTNNFKAALDKSLETEKLPIGVFYETEKPSYEDGFEQLQGKPLVEQKTNYAKEELMKEFM</sequence>
<feature type="domain" description="Pyruvate ferredoxin oxidoreductase beta subunit C-terminal" evidence="11">
    <location>
        <begin position="208"/>
        <end position="270"/>
    </location>
</feature>
<evidence type="ECO:0000256" key="5">
    <source>
        <dbReference type="ARBA" id="ARBA00022842"/>
    </source>
</evidence>
<evidence type="ECO:0000259" key="10">
    <source>
        <dbReference type="Pfam" id="PF02775"/>
    </source>
</evidence>
<dbReference type="CDD" id="cd03375">
    <property type="entry name" value="TPP_OGFOR"/>
    <property type="match status" value="1"/>
</dbReference>
<dbReference type="InterPro" id="IPR032686">
    <property type="entry name" value="PFO_beta_C"/>
</dbReference>
<dbReference type="Proteomes" id="UP000231464">
    <property type="component" value="Unassembled WGS sequence"/>
</dbReference>
<keyword evidence="4" id="KW-0479">Metal-binding</keyword>
<protein>
    <submittedName>
        <fullName evidence="12">2-oxoacid ferredoxin oxidoreductase</fullName>
    </submittedName>
</protein>
<accession>A0A2M6WAH8</accession>
<comment type="cofactor">
    <cofactor evidence="1">
        <name>Mg(2+)</name>
        <dbReference type="ChEBI" id="CHEBI:18420"/>
    </cofactor>
</comment>
<dbReference type="EMBL" id="PFBP01000032">
    <property type="protein sequence ID" value="PIT89810.1"/>
    <property type="molecule type" value="Genomic_DNA"/>
</dbReference>
<evidence type="ECO:0000256" key="3">
    <source>
        <dbReference type="ARBA" id="ARBA00001966"/>
    </source>
</evidence>
<dbReference type="NCBIfam" id="TIGR02177">
    <property type="entry name" value="PorB_KorB"/>
    <property type="match status" value="1"/>
</dbReference>
<dbReference type="AlphaFoldDB" id="A0A2M6WAH8"/>
<dbReference type="InterPro" id="IPR011766">
    <property type="entry name" value="TPP_enzyme_TPP-bd"/>
</dbReference>
<keyword evidence="8" id="KW-0411">Iron-sulfur</keyword>
<evidence type="ECO:0000256" key="2">
    <source>
        <dbReference type="ARBA" id="ARBA00001964"/>
    </source>
</evidence>
<dbReference type="GO" id="GO:0016625">
    <property type="term" value="F:oxidoreductase activity, acting on the aldehyde or oxo group of donors, iron-sulfur protein as acceptor"/>
    <property type="evidence" value="ECO:0007669"/>
    <property type="project" value="UniProtKB-ARBA"/>
</dbReference>
<dbReference type="InterPro" id="IPR029061">
    <property type="entry name" value="THDP-binding"/>
</dbReference>
<proteinExistence type="predicted"/>
<dbReference type="InterPro" id="IPR051457">
    <property type="entry name" value="2-oxoacid:Fd_oxidoreductase"/>
</dbReference>
<keyword evidence="5" id="KW-0460">Magnesium</keyword>
<organism evidence="12 13">
    <name type="scientific">Candidatus Kuenenbacteria bacterium CG10_big_fil_rev_8_21_14_0_10_36_11</name>
    <dbReference type="NCBI Taxonomy" id="1974618"/>
    <lineage>
        <taxon>Bacteria</taxon>
        <taxon>Candidatus Kueneniibacteriota</taxon>
    </lineage>
</organism>
<dbReference type="Gene3D" id="3.40.50.970">
    <property type="match status" value="1"/>
</dbReference>
<evidence type="ECO:0000256" key="7">
    <source>
        <dbReference type="ARBA" id="ARBA00023004"/>
    </source>
</evidence>
<evidence type="ECO:0000259" key="11">
    <source>
        <dbReference type="Pfam" id="PF12367"/>
    </source>
</evidence>
<dbReference type="Pfam" id="PF12367">
    <property type="entry name" value="PFO_beta_C"/>
    <property type="match status" value="1"/>
</dbReference>
<evidence type="ECO:0000256" key="6">
    <source>
        <dbReference type="ARBA" id="ARBA00023002"/>
    </source>
</evidence>
<gene>
    <name evidence="12" type="ORF">COU23_01935</name>
</gene>
<dbReference type="GO" id="GO:0051536">
    <property type="term" value="F:iron-sulfur cluster binding"/>
    <property type="evidence" value="ECO:0007669"/>
    <property type="project" value="UniProtKB-KW"/>
</dbReference>
<comment type="cofactor">
    <cofactor evidence="3">
        <name>[4Fe-4S] cluster</name>
        <dbReference type="ChEBI" id="CHEBI:49883"/>
    </cofactor>
</comment>
<name>A0A2M6WAH8_9BACT</name>
<dbReference type="SUPFAM" id="SSF52518">
    <property type="entry name" value="Thiamin diphosphate-binding fold (THDP-binding)"/>
    <property type="match status" value="1"/>
</dbReference>
<dbReference type="Pfam" id="PF02775">
    <property type="entry name" value="TPP_enzyme_C"/>
    <property type="match status" value="1"/>
</dbReference>